<dbReference type="Proteomes" id="UP000218615">
    <property type="component" value="Unassembled WGS sequence"/>
</dbReference>
<gene>
    <name evidence="1" type="ORF">MNV_650016</name>
</gene>
<keyword evidence="2" id="KW-1185">Reference proteome</keyword>
<evidence type="ECO:0000313" key="1">
    <source>
        <dbReference type="EMBL" id="SNQ62261.1"/>
    </source>
</evidence>
<dbReference type="AlphaFoldDB" id="A0A284VSK2"/>
<dbReference type="OrthoDB" id="359375at2157"/>
<reference evidence="2" key="1">
    <citation type="submission" date="2017-06" db="EMBL/GenBank/DDBJ databases">
        <authorList>
            <person name="Cremers G."/>
        </authorList>
    </citation>
    <scope>NUCLEOTIDE SEQUENCE [LARGE SCALE GENOMIC DNA]</scope>
</reference>
<organism evidence="1 2">
    <name type="scientific">Candidatus Methanoperedens nitratireducens</name>
    <dbReference type="NCBI Taxonomy" id="1392998"/>
    <lineage>
        <taxon>Archaea</taxon>
        <taxon>Methanobacteriati</taxon>
        <taxon>Methanobacteriota</taxon>
        <taxon>Stenosarchaea group</taxon>
        <taxon>Methanomicrobia</taxon>
        <taxon>Methanosarcinales</taxon>
        <taxon>ANME-2 cluster</taxon>
        <taxon>Candidatus Methanoperedentaceae</taxon>
        <taxon>Candidatus Methanoperedens</taxon>
    </lineage>
</organism>
<proteinExistence type="predicted"/>
<dbReference type="STRING" id="1392998.ANME2D_02122"/>
<accession>A0A284VSK2</accession>
<protein>
    <submittedName>
        <fullName evidence="1">Uncharacterized protein</fullName>
    </submittedName>
</protein>
<dbReference type="RefSeq" id="WP_179294022.1">
    <property type="nucleotide sequence ID" value="NZ_FZMP01000213.1"/>
</dbReference>
<evidence type="ECO:0000313" key="2">
    <source>
        <dbReference type="Proteomes" id="UP000218615"/>
    </source>
</evidence>
<name>A0A284VSK2_9EURY</name>
<sequence>MKNLFKQNPEEGTIHLVINELRRRLVEYRLMDKMFRERYKMDFDEFKGKLIVEESGHSLQVEEDYFDWELAIDRIKTISANLISLRSIHKNEYAQKMGVNSGTIVREMAKMYGTIKCISFSIFHDSSTLVCVWLPRFWLSNSSQNATSP</sequence>
<dbReference type="EMBL" id="FZMP01000213">
    <property type="protein sequence ID" value="SNQ62261.1"/>
    <property type="molecule type" value="Genomic_DNA"/>
</dbReference>